<dbReference type="Pfam" id="PF13541">
    <property type="entry name" value="ChlI"/>
    <property type="match status" value="1"/>
</dbReference>
<dbReference type="InterPro" id="IPR004482">
    <property type="entry name" value="Mg_chelat-rel"/>
</dbReference>
<organism evidence="3 4">
    <name type="scientific">Clostridium formicaceticum</name>
    <dbReference type="NCBI Taxonomy" id="1497"/>
    <lineage>
        <taxon>Bacteria</taxon>
        <taxon>Bacillati</taxon>
        <taxon>Bacillota</taxon>
        <taxon>Clostridia</taxon>
        <taxon>Eubacteriales</taxon>
        <taxon>Clostridiaceae</taxon>
        <taxon>Clostridium</taxon>
    </lineage>
</organism>
<dbReference type="AlphaFoldDB" id="A0AAC9RPB2"/>
<dbReference type="InterPro" id="IPR025158">
    <property type="entry name" value="Mg_chelat-rel_C"/>
</dbReference>
<dbReference type="GO" id="GO:0005524">
    <property type="term" value="F:ATP binding"/>
    <property type="evidence" value="ECO:0007669"/>
    <property type="project" value="InterPro"/>
</dbReference>
<evidence type="ECO:0000259" key="2">
    <source>
        <dbReference type="SMART" id="SM00382"/>
    </source>
</evidence>
<name>A0AAC9RPB2_9CLOT</name>
<dbReference type="PANTHER" id="PTHR32039">
    <property type="entry name" value="MAGNESIUM-CHELATASE SUBUNIT CHLI"/>
    <property type="match status" value="1"/>
</dbReference>
<comment type="similarity">
    <text evidence="1">Belongs to the Mg-chelatase subunits D/I family. ComM subfamily.</text>
</comment>
<feature type="domain" description="AAA+ ATPase" evidence="2">
    <location>
        <begin position="232"/>
        <end position="396"/>
    </location>
</feature>
<accession>A0AAC9RPB2</accession>
<dbReference type="NCBIfam" id="TIGR00368">
    <property type="entry name" value="YifB family Mg chelatase-like AAA ATPase"/>
    <property type="match status" value="1"/>
</dbReference>
<dbReference type="Pfam" id="PF13335">
    <property type="entry name" value="Mg_chelatase_C"/>
    <property type="match status" value="1"/>
</dbReference>
<protein>
    <submittedName>
        <fullName evidence="3">Competence protein ComM</fullName>
    </submittedName>
</protein>
<dbReference type="Gene3D" id="3.40.50.300">
    <property type="entry name" value="P-loop containing nucleotide triphosphate hydrolases"/>
    <property type="match status" value="1"/>
</dbReference>
<dbReference type="Pfam" id="PF01078">
    <property type="entry name" value="Mg_chelatase"/>
    <property type="match status" value="1"/>
</dbReference>
<dbReference type="InterPro" id="IPR020568">
    <property type="entry name" value="Ribosomal_Su5_D2-typ_SF"/>
</dbReference>
<dbReference type="InterPro" id="IPR045006">
    <property type="entry name" value="CHLI-like"/>
</dbReference>
<evidence type="ECO:0000313" key="4">
    <source>
        <dbReference type="Proteomes" id="UP000192478"/>
    </source>
</evidence>
<proteinExistence type="inferred from homology"/>
<dbReference type="InterPro" id="IPR014721">
    <property type="entry name" value="Ribsml_uS5_D2-typ_fold_subgr"/>
</dbReference>
<dbReference type="SUPFAM" id="SSF52540">
    <property type="entry name" value="P-loop containing nucleoside triphosphate hydrolases"/>
    <property type="match status" value="1"/>
</dbReference>
<dbReference type="SUPFAM" id="SSF54211">
    <property type="entry name" value="Ribosomal protein S5 domain 2-like"/>
    <property type="match status" value="1"/>
</dbReference>
<dbReference type="EMBL" id="CP020559">
    <property type="protein sequence ID" value="ARE87875.1"/>
    <property type="molecule type" value="Genomic_DNA"/>
</dbReference>
<dbReference type="SMART" id="SM00382">
    <property type="entry name" value="AAA"/>
    <property type="match status" value="1"/>
</dbReference>
<evidence type="ECO:0000313" key="3">
    <source>
        <dbReference type="EMBL" id="ARE87875.1"/>
    </source>
</evidence>
<dbReference type="PANTHER" id="PTHR32039:SF7">
    <property type="entry name" value="COMPETENCE PROTEIN COMM"/>
    <property type="match status" value="1"/>
</dbReference>
<dbReference type="Proteomes" id="UP000192478">
    <property type="component" value="Chromosome"/>
</dbReference>
<reference evidence="3 4" key="1">
    <citation type="submission" date="2017-03" db="EMBL/GenBank/DDBJ databases">
        <title>Complete sequence of Clostridium formicaceticum DSM 92.</title>
        <authorList>
            <person name="Poehlein A."/>
            <person name="Karl M."/>
            <person name="Bengelsdorf F.R."/>
            <person name="Duerre P."/>
            <person name="Daniel R."/>
        </authorList>
    </citation>
    <scope>NUCLEOTIDE SEQUENCE [LARGE SCALE GENOMIC DNA]</scope>
    <source>
        <strain evidence="3 4">DSM 92</strain>
    </source>
</reference>
<gene>
    <name evidence="3" type="primary">comM</name>
    <name evidence="3" type="ORF">CLFO_22750</name>
</gene>
<dbReference type="InterPro" id="IPR000523">
    <property type="entry name" value="Mg_chelatse_chII-like_cat_dom"/>
</dbReference>
<dbReference type="Gene3D" id="3.30.230.10">
    <property type="match status" value="1"/>
</dbReference>
<sequence>MFYIEYLTNINLIWIGSVSKMLAKVKTCCIHGLLAADIEVQVDLANGLPTMNIVGLPDAALKESKERVRAAIKNSELDFPLKRITVNLSPADTRKEGTYFDLPIALGILAASEQIRLTDFSEVVVLGELSLDGQINPVNGVLPMLLEMCTRGFTKVLLPLGNIEEAKLVEGIECIGVTSLKEVVAFINNEIQLETSIGTIFHRWDQQDFHQDFKDLKGQESLKRGLEIVAAGSHNLMMIGPPGSGKTMAAAALPSILPKLTFEEAMEITKIYSVAGLLTSQKGLITQRPFRAPHHTASMVALTGGGRVPKPGEVSLSHYGVLFLDELPEFTKSVLEVLRQPLENGSITLSRVNGTFTYPAKFMLVCAMNPCPCGYHGTDAPQHHCSCTPQQVRRYTAKVSGPLLDRMDIIVETSAVSYKDLTSNKKTETSKEIRERVEKARQRQLERYKKNRFTFNSELTPAAIKKYCQLDSPSQSLLSNAFDKMGLSARAYNRIIKITRTIADLEESDEIKVHHLAEALQYRKINNIMWR</sequence>
<dbReference type="InterPro" id="IPR027417">
    <property type="entry name" value="P-loop_NTPase"/>
</dbReference>
<dbReference type="InterPro" id="IPR003593">
    <property type="entry name" value="AAA+_ATPase"/>
</dbReference>
<evidence type="ECO:0000256" key="1">
    <source>
        <dbReference type="ARBA" id="ARBA00006354"/>
    </source>
</evidence>